<dbReference type="AlphaFoldDB" id="A0AAE3MBK3"/>
<gene>
    <name evidence="1" type="ORF">OM074_04495</name>
</gene>
<dbReference type="RefSeq" id="WP_301198095.1">
    <property type="nucleotide sequence ID" value="NZ_JAPDPI010000006.1"/>
</dbReference>
<name>A0AAE3MBK3_9BACT</name>
<evidence type="ECO:0000313" key="2">
    <source>
        <dbReference type="Proteomes" id="UP001207408"/>
    </source>
</evidence>
<comment type="caution">
    <text evidence="1">The sequence shown here is derived from an EMBL/GenBank/DDBJ whole genome shotgun (WGS) entry which is preliminary data.</text>
</comment>
<evidence type="ECO:0000313" key="1">
    <source>
        <dbReference type="EMBL" id="MCW3804873.1"/>
    </source>
</evidence>
<proteinExistence type="predicted"/>
<protein>
    <submittedName>
        <fullName evidence="1">Uncharacterized protein</fullName>
    </submittedName>
</protein>
<sequence>MHYTKFTKSDFLLKLDSITSYSMKVEEVKDAVSGYGYDQARLKEGREMWERLRVLYYEARDKSVQKSKCHAEKKRMQNDIHKKYMKYLKLARVAFVNDIEAQEALVLTGVRARTYDKWFTQVSVFVNNLKSNEQYLRSIGEYGVKISDLDELKKGLLDITELSDKCVRITAVVRMLNDKVRKETIEVQHWVSSYLKVARIALEGSPEMMNLLGQSDKN</sequence>
<keyword evidence="2" id="KW-1185">Reference proteome</keyword>
<accession>A0AAE3MBK3</accession>
<dbReference type="Proteomes" id="UP001207408">
    <property type="component" value="Unassembled WGS sequence"/>
</dbReference>
<organism evidence="1 2">
    <name type="scientific">Plebeiibacterium marinum</name>
    <dbReference type="NCBI Taxonomy" id="2992111"/>
    <lineage>
        <taxon>Bacteria</taxon>
        <taxon>Pseudomonadati</taxon>
        <taxon>Bacteroidota</taxon>
        <taxon>Bacteroidia</taxon>
        <taxon>Marinilabiliales</taxon>
        <taxon>Marinilabiliaceae</taxon>
        <taxon>Plebeiibacterium</taxon>
    </lineage>
</organism>
<dbReference type="EMBL" id="JAPDPI010000006">
    <property type="protein sequence ID" value="MCW3804873.1"/>
    <property type="molecule type" value="Genomic_DNA"/>
</dbReference>
<reference evidence="1" key="1">
    <citation type="submission" date="2022-10" db="EMBL/GenBank/DDBJ databases">
        <authorList>
            <person name="Yu W.X."/>
        </authorList>
    </citation>
    <scope>NUCLEOTIDE SEQUENCE</scope>
    <source>
        <strain evidence="1">D04</strain>
    </source>
</reference>